<sequence>MIPITENNNNKNKELNVEFFKDKENKLNVKIITERLLIRNVTSDIEDRKKFHKLLTDPINTKKYGFGVQTIDQIDKEYNEWLECWENNDPCGGLMVFLKETNEFIGHVMLMHGKVPGEAEIAIILDKDYQGKQYGTEMIHSMVQQYSLAIINEGLLVLGKPLYTLYATARVDNHGSMKIIQKAGLVYYHQEVLYGFLRNFYRLNL</sequence>
<dbReference type="GeneID" id="10505464"/>
<dbReference type="EMBL" id="GL871232">
    <property type="protein sequence ID" value="EGC31765.1"/>
    <property type="molecule type" value="Genomic_DNA"/>
</dbReference>
<accession>F0ZWC0</accession>
<dbReference type="RefSeq" id="XP_003291716.1">
    <property type="nucleotide sequence ID" value="XM_003291668.1"/>
</dbReference>
<organism evidence="2 3">
    <name type="scientific">Dictyostelium purpureum</name>
    <name type="common">Slime mold</name>
    <dbReference type="NCBI Taxonomy" id="5786"/>
    <lineage>
        <taxon>Eukaryota</taxon>
        <taxon>Amoebozoa</taxon>
        <taxon>Evosea</taxon>
        <taxon>Eumycetozoa</taxon>
        <taxon>Dictyostelia</taxon>
        <taxon>Dictyosteliales</taxon>
        <taxon>Dictyosteliaceae</taxon>
        <taxon>Dictyostelium</taxon>
    </lineage>
</organism>
<dbReference type="OMA" id="ECWENND"/>
<dbReference type="GO" id="GO:0016747">
    <property type="term" value="F:acyltransferase activity, transferring groups other than amino-acyl groups"/>
    <property type="evidence" value="ECO:0007669"/>
    <property type="project" value="InterPro"/>
</dbReference>
<dbReference type="InParanoid" id="F0ZWC0"/>
<dbReference type="eggNOG" id="ENOG502RH8M">
    <property type="taxonomic scope" value="Eukaryota"/>
</dbReference>
<dbReference type="Pfam" id="PF13302">
    <property type="entry name" value="Acetyltransf_3"/>
    <property type="match status" value="1"/>
</dbReference>
<evidence type="ECO:0000313" key="2">
    <source>
        <dbReference type="EMBL" id="EGC31765.1"/>
    </source>
</evidence>
<gene>
    <name evidence="2" type="ORF">DICPUDRAFT_156344</name>
</gene>
<proteinExistence type="predicted"/>
<dbReference type="Gene3D" id="3.40.630.30">
    <property type="match status" value="1"/>
</dbReference>
<dbReference type="PANTHER" id="PTHR43792">
    <property type="entry name" value="GNAT FAMILY, PUTATIVE (AFU_ORTHOLOGUE AFUA_3G00765)-RELATED-RELATED"/>
    <property type="match status" value="1"/>
</dbReference>
<dbReference type="OrthoDB" id="630895at2759"/>
<reference evidence="3" key="1">
    <citation type="journal article" date="2011" name="Genome Biol.">
        <title>Comparative genomics of the social amoebae Dictyostelium discoideum and Dictyostelium purpureum.</title>
        <authorList>
            <consortium name="US DOE Joint Genome Institute (JGI-PGF)"/>
            <person name="Sucgang R."/>
            <person name="Kuo A."/>
            <person name="Tian X."/>
            <person name="Salerno W."/>
            <person name="Parikh A."/>
            <person name="Feasley C.L."/>
            <person name="Dalin E."/>
            <person name="Tu H."/>
            <person name="Huang E."/>
            <person name="Barry K."/>
            <person name="Lindquist E."/>
            <person name="Shapiro H."/>
            <person name="Bruce D."/>
            <person name="Schmutz J."/>
            <person name="Salamov A."/>
            <person name="Fey P."/>
            <person name="Gaudet P."/>
            <person name="Anjard C."/>
            <person name="Babu M.M."/>
            <person name="Basu S."/>
            <person name="Bushmanova Y."/>
            <person name="van der Wel H."/>
            <person name="Katoh-Kurasawa M."/>
            <person name="Dinh C."/>
            <person name="Coutinho P.M."/>
            <person name="Saito T."/>
            <person name="Elias M."/>
            <person name="Schaap P."/>
            <person name="Kay R.R."/>
            <person name="Henrissat B."/>
            <person name="Eichinger L."/>
            <person name="Rivero F."/>
            <person name="Putnam N.H."/>
            <person name="West C.M."/>
            <person name="Loomis W.F."/>
            <person name="Chisholm R.L."/>
            <person name="Shaulsky G."/>
            <person name="Strassmann J.E."/>
            <person name="Queller D.C."/>
            <person name="Kuspa A."/>
            <person name="Grigoriev I.V."/>
        </authorList>
    </citation>
    <scope>NUCLEOTIDE SEQUENCE [LARGE SCALE GENOMIC DNA]</scope>
    <source>
        <strain evidence="3">QSDP1</strain>
    </source>
</reference>
<dbReference type="PANTHER" id="PTHR43792:SF10">
    <property type="entry name" value="N-ACETYLTRANSFERASE DOMAIN-CONTAINING PROTEIN"/>
    <property type="match status" value="1"/>
</dbReference>
<protein>
    <recommendedName>
        <fullName evidence="1">N-acetyltransferase domain-containing protein</fullName>
    </recommendedName>
</protein>
<dbReference type="InterPro" id="IPR000182">
    <property type="entry name" value="GNAT_dom"/>
</dbReference>
<dbReference type="InterPro" id="IPR016181">
    <property type="entry name" value="Acyl_CoA_acyltransferase"/>
</dbReference>
<dbReference type="AlphaFoldDB" id="F0ZWC0"/>
<dbReference type="PROSITE" id="PS51186">
    <property type="entry name" value="GNAT"/>
    <property type="match status" value="1"/>
</dbReference>
<dbReference type="InterPro" id="IPR051531">
    <property type="entry name" value="N-acetyltransferase"/>
</dbReference>
<name>F0ZWC0_DICPU</name>
<dbReference type="VEuPathDB" id="AmoebaDB:DICPUDRAFT_156344"/>
<dbReference type="SUPFAM" id="SSF55729">
    <property type="entry name" value="Acyl-CoA N-acyltransferases (Nat)"/>
    <property type="match status" value="1"/>
</dbReference>
<evidence type="ECO:0000259" key="1">
    <source>
        <dbReference type="PROSITE" id="PS51186"/>
    </source>
</evidence>
<keyword evidence="3" id="KW-1185">Reference proteome</keyword>
<dbReference type="Proteomes" id="UP000001064">
    <property type="component" value="Unassembled WGS sequence"/>
</dbReference>
<evidence type="ECO:0000313" key="3">
    <source>
        <dbReference type="Proteomes" id="UP000001064"/>
    </source>
</evidence>
<feature type="domain" description="N-acetyltransferase" evidence="1">
    <location>
        <begin position="36"/>
        <end position="205"/>
    </location>
</feature>
<dbReference type="KEGG" id="dpp:DICPUDRAFT_156344"/>